<name>A0A8H7V6B5_9FUNG</name>
<comment type="similarity">
    <text evidence="2 8">Belongs to the methyltransferase superfamily. LCMT family.</text>
</comment>
<keyword evidence="7 8" id="KW-0949">S-adenosyl-L-methionine</keyword>
<dbReference type="OrthoDB" id="203237at2759"/>
<dbReference type="Gene3D" id="3.40.50.150">
    <property type="entry name" value="Vaccinia Virus protein VP39"/>
    <property type="match status" value="1"/>
</dbReference>
<dbReference type="FunFam" id="3.40.50.150:FF:000092">
    <property type="entry name" value="Leucine carboxyl methyltransferase 1"/>
    <property type="match status" value="1"/>
</dbReference>
<evidence type="ECO:0000256" key="9">
    <source>
        <dbReference type="PIRSR" id="PIRSR016305-1"/>
    </source>
</evidence>
<dbReference type="SUPFAM" id="SSF53335">
    <property type="entry name" value="S-adenosyl-L-methionine-dependent methyltransferases"/>
    <property type="match status" value="1"/>
</dbReference>
<organism evidence="10 11">
    <name type="scientific">Mucor plumbeus</name>
    <dbReference type="NCBI Taxonomy" id="97098"/>
    <lineage>
        <taxon>Eukaryota</taxon>
        <taxon>Fungi</taxon>
        <taxon>Fungi incertae sedis</taxon>
        <taxon>Mucoromycota</taxon>
        <taxon>Mucoromycotina</taxon>
        <taxon>Mucoromycetes</taxon>
        <taxon>Mucorales</taxon>
        <taxon>Mucorineae</taxon>
        <taxon>Mucoraceae</taxon>
        <taxon>Mucor</taxon>
    </lineage>
</organism>
<reference evidence="10" key="1">
    <citation type="submission" date="2020-12" db="EMBL/GenBank/DDBJ databases">
        <title>Metabolic potential, ecology and presence of endohyphal bacteria is reflected in genomic diversity of Mucoromycotina.</title>
        <authorList>
            <person name="Muszewska A."/>
            <person name="Okrasinska A."/>
            <person name="Steczkiewicz K."/>
            <person name="Drgas O."/>
            <person name="Orlowska M."/>
            <person name="Perlinska-Lenart U."/>
            <person name="Aleksandrzak-Piekarczyk T."/>
            <person name="Szatraj K."/>
            <person name="Zielenkiewicz U."/>
            <person name="Pilsyk S."/>
            <person name="Malc E."/>
            <person name="Mieczkowski P."/>
            <person name="Kruszewska J.S."/>
            <person name="Biernat P."/>
            <person name="Pawlowska J."/>
        </authorList>
    </citation>
    <scope>NUCLEOTIDE SEQUENCE</scope>
    <source>
        <strain evidence="10">CBS 226.32</strain>
    </source>
</reference>
<dbReference type="GO" id="GO:0032259">
    <property type="term" value="P:methylation"/>
    <property type="evidence" value="ECO:0007669"/>
    <property type="project" value="UniProtKB-KW"/>
</dbReference>
<comment type="function">
    <text evidence="8">Methylates the carboxyl group of the C-terminal leucine residue of protein phosphatase 2A catalytic subunits to form alpha-leucine ester residues.</text>
</comment>
<feature type="binding site" evidence="9">
    <location>
        <begin position="188"/>
        <end position="189"/>
    </location>
    <ligand>
        <name>S-adenosyl-L-methionine</name>
        <dbReference type="ChEBI" id="CHEBI:59789"/>
    </ligand>
</feature>
<dbReference type="Proteomes" id="UP000650833">
    <property type="component" value="Unassembled WGS sequence"/>
</dbReference>
<feature type="binding site" evidence="9">
    <location>
        <position position="82"/>
    </location>
    <ligand>
        <name>S-adenosyl-L-methionine</name>
        <dbReference type="ChEBI" id="CHEBI:59789"/>
    </ligand>
</feature>
<keyword evidence="5 8" id="KW-0489">Methyltransferase</keyword>
<evidence type="ECO:0000256" key="7">
    <source>
        <dbReference type="ARBA" id="ARBA00022691"/>
    </source>
</evidence>
<evidence type="ECO:0000256" key="4">
    <source>
        <dbReference type="ARBA" id="ARBA00017497"/>
    </source>
</evidence>
<keyword evidence="6 8" id="KW-0808">Transferase</keyword>
<evidence type="ECO:0000313" key="11">
    <source>
        <dbReference type="Proteomes" id="UP000650833"/>
    </source>
</evidence>
<dbReference type="InterPro" id="IPR029063">
    <property type="entry name" value="SAM-dependent_MTases_sf"/>
</dbReference>
<evidence type="ECO:0000256" key="1">
    <source>
        <dbReference type="ARBA" id="ARBA00000724"/>
    </source>
</evidence>
<sequence length="365" mass="42129">MLHVFQFVLRGGRAQLFSLYKMNFFDEEIQTSDDVVRGTNDDATVSRLSAVNLRYFQDPFVKLFVKRPIRRSPIINRGTFIRSYAIDSIVSQFLNIPGPKKQIVALGAGFDTRYFNIKAGILNHKGNTLSENLATYFEVDFSEITMKKAMMIKKRKELCSLLADSDQVKIGRGGMDLLSKDYSILGGDLRNWSDIANRLMEAGLDLELPTLFISECVFIYISPEESNTILKWITDNMKNTMFTLYEQIKPDDAFGKMMIRNLKSRDIELKGLQAFPDLTHQEKRFKDLGWQIAKVVDINTIHDKYLERSEIMRISKLEILDELEEWHLLSAHYCVAWAVNSIDFVQEFNSVQLQAHETINIQQPI</sequence>
<dbReference type="PIRSF" id="PIRSF016305">
    <property type="entry name" value="LCM_mtfrase"/>
    <property type="match status" value="1"/>
</dbReference>
<dbReference type="PANTHER" id="PTHR13600">
    <property type="entry name" value="LEUCINE CARBOXYL METHYLTRANSFERASE"/>
    <property type="match status" value="1"/>
</dbReference>
<protein>
    <recommendedName>
        <fullName evidence="4 8">Leucine carboxyl methyltransferase 1</fullName>
        <ecNumber evidence="3 8">2.1.1.233</ecNumber>
    </recommendedName>
</protein>
<evidence type="ECO:0000256" key="5">
    <source>
        <dbReference type="ARBA" id="ARBA00022603"/>
    </source>
</evidence>
<evidence type="ECO:0000256" key="2">
    <source>
        <dbReference type="ARBA" id="ARBA00010703"/>
    </source>
</evidence>
<evidence type="ECO:0000256" key="6">
    <source>
        <dbReference type="ARBA" id="ARBA00022679"/>
    </source>
</evidence>
<dbReference type="InterPro" id="IPR016651">
    <property type="entry name" value="LCMT1"/>
</dbReference>
<comment type="caution">
    <text evidence="10">The sequence shown here is derived from an EMBL/GenBank/DDBJ whole genome shotgun (WGS) entry which is preliminary data.</text>
</comment>
<evidence type="ECO:0000256" key="8">
    <source>
        <dbReference type="PIRNR" id="PIRNR016305"/>
    </source>
</evidence>
<dbReference type="GO" id="GO:0018423">
    <property type="term" value="F:protein C-terminal leucine carboxyl O-methyltransferase activity"/>
    <property type="evidence" value="ECO:0007669"/>
    <property type="project" value="UniProtKB-EC"/>
</dbReference>
<dbReference type="EC" id="2.1.1.233" evidence="3 8"/>
<proteinExistence type="inferred from homology"/>
<dbReference type="EMBL" id="JAEPRC010000061">
    <property type="protein sequence ID" value="KAG2211776.1"/>
    <property type="molecule type" value="Genomic_DNA"/>
</dbReference>
<dbReference type="PANTHER" id="PTHR13600:SF21">
    <property type="entry name" value="LEUCINE CARBOXYL METHYLTRANSFERASE 1"/>
    <property type="match status" value="1"/>
</dbReference>
<dbReference type="AlphaFoldDB" id="A0A8H7V6B5"/>
<comment type="catalytic activity">
    <reaction evidence="1 8">
        <text>[phosphatase 2A protein]-C-terminal L-leucine + S-adenosyl-L-methionine = [phosphatase 2A protein]-C-terminal L-leucine methyl ester + S-adenosyl-L-homocysteine</text>
        <dbReference type="Rhea" id="RHEA:48544"/>
        <dbReference type="Rhea" id="RHEA-COMP:12134"/>
        <dbReference type="Rhea" id="RHEA-COMP:12135"/>
        <dbReference type="ChEBI" id="CHEBI:57856"/>
        <dbReference type="ChEBI" id="CHEBI:59789"/>
        <dbReference type="ChEBI" id="CHEBI:90516"/>
        <dbReference type="ChEBI" id="CHEBI:90517"/>
        <dbReference type="EC" id="2.1.1.233"/>
    </reaction>
</comment>
<evidence type="ECO:0000256" key="3">
    <source>
        <dbReference type="ARBA" id="ARBA00012834"/>
    </source>
</evidence>
<keyword evidence="11" id="KW-1185">Reference proteome</keyword>
<evidence type="ECO:0000313" key="10">
    <source>
        <dbReference type="EMBL" id="KAG2211776.1"/>
    </source>
</evidence>
<dbReference type="GO" id="GO:0009966">
    <property type="term" value="P:regulation of signal transduction"/>
    <property type="evidence" value="ECO:0007669"/>
    <property type="project" value="UniProtKB-ARBA"/>
</dbReference>
<dbReference type="Pfam" id="PF04072">
    <property type="entry name" value="LCM"/>
    <property type="match status" value="1"/>
</dbReference>
<feature type="binding site" evidence="9">
    <location>
        <position position="215"/>
    </location>
    <ligand>
        <name>S-adenosyl-L-methionine</name>
        <dbReference type="ChEBI" id="CHEBI:59789"/>
    </ligand>
</feature>
<accession>A0A8H7V6B5</accession>
<gene>
    <name evidence="10" type="ORF">INT46_003716</name>
</gene>
<feature type="binding site" evidence="9">
    <location>
        <position position="107"/>
    </location>
    <ligand>
        <name>S-adenosyl-L-methionine</name>
        <dbReference type="ChEBI" id="CHEBI:59789"/>
    </ligand>
</feature>
<dbReference type="InterPro" id="IPR007213">
    <property type="entry name" value="Ppm1/Ppm2/Tcmp"/>
</dbReference>